<evidence type="ECO:0000313" key="2">
    <source>
        <dbReference type="Proteomes" id="UP000808349"/>
    </source>
</evidence>
<reference evidence="1 2" key="1">
    <citation type="submission" date="2020-10" db="EMBL/GenBank/DDBJ databases">
        <title>Connecting structure to function with the recovery of over 1000 high-quality activated sludge metagenome-assembled genomes encoding full-length rRNA genes using long-read sequencing.</title>
        <authorList>
            <person name="Singleton C.M."/>
            <person name="Petriglieri F."/>
            <person name="Kristensen J.M."/>
            <person name="Kirkegaard R.H."/>
            <person name="Michaelsen T.Y."/>
            <person name="Andersen M.H."/>
            <person name="Karst S.M."/>
            <person name="Dueholm M.S."/>
            <person name="Nielsen P.H."/>
            <person name="Albertsen M."/>
        </authorList>
    </citation>
    <scope>NUCLEOTIDE SEQUENCE [LARGE SCALE GENOMIC DNA]</scope>
    <source>
        <strain evidence="1">Ribe_18-Q3-R11-54_BAT3C.373</strain>
    </source>
</reference>
<name>A0A9D7XE71_9BACT</name>
<dbReference type="PANTHER" id="PTHR43737:SF1">
    <property type="entry name" value="DUF1501 DOMAIN-CONTAINING PROTEIN"/>
    <property type="match status" value="1"/>
</dbReference>
<accession>A0A9D7XE71</accession>
<gene>
    <name evidence="1" type="ORF">IPO85_14705</name>
</gene>
<dbReference type="Pfam" id="PF08811">
    <property type="entry name" value="DUF1800"/>
    <property type="match status" value="1"/>
</dbReference>
<protein>
    <submittedName>
        <fullName evidence="1">DUF1800 domain-containing protein</fullName>
    </submittedName>
</protein>
<dbReference type="AlphaFoldDB" id="A0A9D7XE71"/>
<dbReference type="EMBL" id="JADKFW010000012">
    <property type="protein sequence ID" value="MBK9718734.1"/>
    <property type="molecule type" value="Genomic_DNA"/>
</dbReference>
<dbReference type="Proteomes" id="UP000808349">
    <property type="component" value="Unassembled WGS sequence"/>
</dbReference>
<evidence type="ECO:0000313" key="1">
    <source>
        <dbReference type="EMBL" id="MBK9718734.1"/>
    </source>
</evidence>
<dbReference type="InterPro" id="IPR014917">
    <property type="entry name" value="DUF1800"/>
</dbReference>
<sequence length="597" mass="68380">MVKYLFGISFLLILFGNPSYSQKVILGGNNAANVKVSSSDHWKPLFWKDSASSRNTLNGSGLNYDLFDASRFLCQATLGANLQEIQRTSLMSKDAWIEEQFKINPRYMSVELDKVYKEVLDWYYLNGGDSTNQPGLYWNQFQYAWWNLNMTNQDKLRQRVAFALSELFVISINADIGSYALGLANYYDVLTRNSFGNFRNLLREVTLHPAMGSYLSHLNNPKSNEEENIHPDENYAREIMQLFSIGLYELNIDGTYKLDSLGNQILTYDQNDIKEFAKIFTGLSFSAIMTNRWIDTAQFGVDIYLGDLTKPMRMFDEYHEPGSKYLLNGFVTPARQNGMADIEMAIDNLFNHPNVGPFICKQLIQRLIKSNPTPAYVARVSSIFNNDGKNVRGNMAAVIKAILLDPEARDCDWLSDPKNGQLREPILRYSQFASANELEQYYGRFWNTGYEFLDNAGQLPFASPTVFNFFSPFYKPNGPIGDQNLVGPEFQIHNSRTSIGFINQVNNWALYSYVFYSWERDDPYTTLVTTELEALARDPEALVNRLDVLFTHGNLSDRTRSIIKNSMTTLTGGDYREDRVRLALYLIMISPDYAIFK</sequence>
<proteinExistence type="predicted"/>
<comment type="caution">
    <text evidence="1">The sequence shown here is derived from an EMBL/GenBank/DDBJ whole genome shotgun (WGS) entry which is preliminary data.</text>
</comment>
<dbReference type="PANTHER" id="PTHR43737">
    <property type="entry name" value="BLL7424 PROTEIN"/>
    <property type="match status" value="1"/>
</dbReference>
<organism evidence="1 2">
    <name type="scientific">Candidatus Defluviibacterium haderslevense</name>
    <dbReference type="NCBI Taxonomy" id="2981993"/>
    <lineage>
        <taxon>Bacteria</taxon>
        <taxon>Pseudomonadati</taxon>
        <taxon>Bacteroidota</taxon>
        <taxon>Saprospiria</taxon>
        <taxon>Saprospirales</taxon>
        <taxon>Saprospiraceae</taxon>
        <taxon>Candidatus Defluviibacterium</taxon>
    </lineage>
</organism>